<dbReference type="Gene3D" id="2.40.37.20">
    <property type="entry name" value="D-serine dehydratase-like domain"/>
    <property type="match status" value="1"/>
</dbReference>
<comment type="similarity">
    <text evidence="1">Belongs to the DSD1 family.</text>
</comment>
<keyword evidence="2" id="KW-0456">Lyase</keyword>
<dbReference type="InterPro" id="IPR029066">
    <property type="entry name" value="PLP-binding_barrel"/>
</dbReference>
<keyword evidence="5" id="KW-1185">Reference proteome</keyword>
<comment type="caution">
    <text evidence="4">The sequence shown here is derived from an EMBL/GenBank/DDBJ whole genome shotgun (WGS) entry which is preliminary data.</text>
</comment>
<protein>
    <submittedName>
        <fullName evidence="4">Amino acid deaminase</fullName>
    </submittedName>
</protein>
<evidence type="ECO:0000256" key="1">
    <source>
        <dbReference type="ARBA" id="ARBA00005323"/>
    </source>
</evidence>
<dbReference type="InterPro" id="IPR001608">
    <property type="entry name" value="Ala_racemase_N"/>
</dbReference>
<dbReference type="Pfam" id="PF14031">
    <property type="entry name" value="D-ser_dehydrat"/>
    <property type="match status" value="1"/>
</dbReference>
<dbReference type="Gene3D" id="3.20.20.10">
    <property type="entry name" value="Alanine racemase"/>
    <property type="match status" value="1"/>
</dbReference>
<reference evidence="5" key="1">
    <citation type="journal article" date="2019" name="Int. J. Syst. Evol. Microbiol.">
        <title>The Global Catalogue of Microorganisms (GCM) 10K type strain sequencing project: providing services to taxonomists for standard genome sequencing and annotation.</title>
        <authorList>
            <consortium name="The Broad Institute Genomics Platform"/>
            <consortium name="The Broad Institute Genome Sequencing Center for Infectious Disease"/>
            <person name="Wu L."/>
            <person name="Ma J."/>
        </authorList>
    </citation>
    <scope>NUCLEOTIDE SEQUENCE [LARGE SCALE GENOMIC DNA]</scope>
    <source>
        <strain evidence="5">NBRC 102520</strain>
    </source>
</reference>
<feature type="domain" description="D-serine dehydratase-like" evidence="3">
    <location>
        <begin position="320"/>
        <end position="418"/>
    </location>
</feature>
<dbReference type="InterPro" id="IPR042208">
    <property type="entry name" value="D-ser_dehydrat-like_sf"/>
</dbReference>
<accession>A0ABQ6AWM7</accession>
<dbReference type="PANTHER" id="PTHR28004:SF8">
    <property type="entry name" value="D-SERINE DEAMINASE"/>
    <property type="match status" value="1"/>
</dbReference>
<evidence type="ECO:0000313" key="5">
    <source>
        <dbReference type="Proteomes" id="UP001156905"/>
    </source>
</evidence>
<dbReference type="SMART" id="SM01119">
    <property type="entry name" value="D-ser_dehydrat"/>
    <property type="match status" value="1"/>
</dbReference>
<dbReference type="RefSeq" id="WP_431309599.1">
    <property type="nucleotide sequence ID" value="NZ_BSOW01000008.1"/>
</dbReference>
<sequence>MQSFSRWERAMRLSATTRGIPVVDGLATEEIGNQSWQPAHGDLGLPALTLDEAAFAANRDLFLRWCSGAGVAIAPHAKTPMSPELARSLREAGAWGTTVANIQQAAVLLAHGERRLLLANEIGGLAAGRRLGALLSAYPDVEFYAFADSPAAVASLAQAAHLSGRSDISVLVELGAGRAGARDRVAVEAVIAAVLAAKGLMLGGVATYEGAVATPDADETARAIAKLMARTIEAFALVRNAAAGRPLVLSAGGSAYFDVVATALAPVAQRDGNASVVLRSGALFFADHGIYARAFAEVDRRGGLVIDGVRRSAAESFRPALTLWAEVLSRPEAGLAICGFGMRDASFDQGLPVPLRVFRDGVEQRGLARTLTVTRLNDQHAFVALPTDSPLTVGDIIAFGISHPCTCLDRWRVIYGLDAGGTVTRALTTQFG</sequence>
<evidence type="ECO:0000259" key="3">
    <source>
        <dbReference type="SMART" id="SM01119"/>
    </source>
</evidence>
<dbReference type="Pfam" id="PF01168">
    <property type="entry name" value="Ala_racemase_N"/>
    <property type="match status" value="1"/>
</dbReference>
<dbReference type="SUPFAM" id="SSF51419">
    <property type="entry name" value="PLP-binding barrel"/>
    <property type="match status" value="1"/>
</dbReference>
<evidence type="ECO:0000313" key="4">
    <source>
        <dbReference type="EMBL" id="GLR85976.1"/>
    </source>
</evidence>
<dbReference type="EMBL" id="BSOW01000008">
    <property type="protein sequence ID" value="GLR85976.1"/>
    <property type="molecule type" value="Genomic_DNA"/>
</dbReference>
<dbReference type="InterPro" id="IPR051466">
    <property type="entry name" value="D-amino_acid_metab_enzyme"/>
</dbReference>
<proteinExistence type="inferred from homology"/>
<organism evidence="4 5">
    <name type="scientific">Bradyrhizobium iriomotense</name>
    <dbReference type="NCBI Taxonomy" id="441950"/>
    <lineage>
        <taxon>Bacteria</taxon>
        <taxon>Pseudomonadati</taxon>
        <taxon>Pseudomonadota</taxon>
        <taxon>Alphaproteobacteria</taxon>
        <taxon>Hyphomicrobiales</taxon>
        <taxon>Nitrobacteraceae</taxon>
        <taxon>Bradyrhizobium</taxon>
    </lineage>
</organism>
<gene>
    <name evidence="4" type="primary">dsd</name>
    <name evidence="4" type="ORF">GCM10007857_26870</name>
</gene>
<dbReference type="InterPro" id="IPR026956">
    <property type="entry name" value="D-ser_dehydrat-like_dom"/>
</dbReference>
<dbReference type="Proteomes" id="UP001156905">
    <property type="component" value="Unassembled WGS sequence"/>
</dbReference>
<name>A0ABQ6AWM7_9BRAD</name>
<evidence type="ECO:0000256" key="2">
    <source>
        <dbReference type="ARBA" id="ARBA00023239"/>
    </source>
</evidence>
<dbReference type="PANTHER" id="PTHR28004">
    <property type="entry name" value="ZGC:162816-RELATED"/>
    <property type="match status" value="1"/>
</dbReference>